<dbReference type="EMBL" id="JAJJVQ010000002">
    <property type="protein sequence ID" value="MCO5780687.1"/>
    <property type="molecule type" value="Genomic_DNA"/>
</dbReference>
<dbReference type="NCBIfam" id="TIGR02913">
    <property type="entry name" value="HAF_rpt"/>
    <property type="match status" value="5"/>
</dbReference>
<dbReference type="SUPFAM" id="SSF103515">
    <property type="entry name" value="Autotransporter"/>
    <property type="match status" value="1"/>
</dbReference>
<reference evidence="2" key="1">
    <citation type="submission" date="2021-11" db="EMBL/GenBank/DDBJ databases">
        <title>Citrobacter meridianamericanus sp. nov. isolated from soil.</title>
        <authorList>
            <person name="Furlan J.P.R."/>
            <person name="Stehling E.G."/>
        </authorList>
    </citation>
    <scope>NUCLEOTIDE SEQUENCE</scope>
    <source>
        <strain evidence="2">BR102</strain>
    </source>
</reference>
<protein>
    <submittedName>
        <fullName evidence="2">Autotransporter domain-containing protein</fullName>
    </submittedName>
</protein>
<dbReference type="SUPFAM" id="SSF63829">
    <property type="entry name" value="Calcium-dependent phosphotriesterase"/>
    <property type="match status" value="1"/>
</dbReference>
<dbReference type="Pfam" id="PF03797">
    <property type="entry name" value="Autotransporter"/>
    <property type="match status" value="1"/>
</dbReference>
<dbReference type="PROSITE" id="PS51208">
    <property type="entry name" value="AUTOTRANSPORTER"/>
    <property type="match status" value="1"/>
</dbReference>
<organism evidence="2 3">
    <name type="scientific">Citrobacter meridianamericanus</name>
    <dbReference type="NCBI Taxonomy" id="2894201"/>
    <lineage>
        <taxon>Bacteria</taxon>
        <taxon>Pseudomonadati</taxon>
        <taxon>Pseudomonadota</taxon>
        <taxon>Gammaproteobacteria</taxon>
        <taxon>Enterobacterales</taxon>
        <taxon>Enterobacteriaceae</taxon>
        <taxon>Citrobacter</taxon>
    </lineage>
</organism>
<dbReference type="InterPro" id="IPR014262">
    <property type="entry name" value="HAF_rpt"/>
</dbReference>
<evidence type="ECO:0000259" key="1">
    <source>
        <dbReference type="PROSITE" id="PS51208"/>
    </source>
</evidence>
<proteinExistence type="predicted"/>
<dbReference type="RefSeq" id="WP_252837906.1">
    <property type="nucleotide sequence ID" value="NZ_JAJJVQ010000002.1"/>
</dbReference>
<evidence type="ECO:0000313" key="2">
    <source>
        <dbReference type="EMBL" id="MCO5780687.1"/>
    </source>
</evidence>
<accession>A0ABT1B4B4</accession>
<evidence type="ECO:0000313" key="3">
    <source>
        <dbReference type="Proteomes" id="UP001139290"/>
    </source>
</evidence>
<comment type="caution">
    <text evidence="2">The sequence shown here is derived from an EMBL/GenBank/DDBJ whole genome shotgun (WGS) entry which is preliminary data.</text>
</comment>
<dbReference type="InterPro" id="IPR005546">
    <property type="entry name" value="Autotransporte_beta"/>
</dbReference>
<sequence>MTIDPQDIAGNFPDNATSKITAIAENGSHAVGTVTIKQNSQAFIINLDNLIAHDLGTLQSDNQGYSEATSISNDGSVIAGWADTNTSRSQAFVFRIGDTHLTPIGTFRANNIGYSSAHALSGDGQVVVGEADVDARYSHAFRYLVSSGSLSDLGTLRAKNQGYSSATAISDDGSILTGNSDTDYGSSQAFFYRDGSTHLTGIGTLRSDNNGSSQATAISADGKIIVGSAQTDRGVSQAFRYSIDELQMTGLGSLRADNSGSSLALATSADGNVIVGNAASDSGGIQAFWYNAGDRRMTNLGSLQTDNNGPSYAYAISADGQVVVGSAHTDSGDSQAYLYRQGNAKMTGLGTLRRDNSGSSVARVVNHDGTLIAGSADTDAGETHATLWRIKYPAPVPPVNPPVAPPPVNPPVTPPPVNPPVTPPPVNPPVTPPAVNPPVTPPAVNPPVTPPAVNPPVTPPAVTPPVTPPQDIPQEKPEITIIDVINSRQAMADTAKRSYQVLDLYQQALTSLSDQRCYSTPGNRYCLKSFFQADAMQGNRRDSAGFNASMSLLADGSLVSGIALSFPLGGRINDNYRFRNNLHPGIAGYLQYHRGTQPAGLTVALSMAGIRDNVTIQRNTRANTEAGKGHSTIKGYTASAEASYTFVVSEPFFFSPFTGLRYSSLTRDGYQENRDIAFPAHFERLEIATTELQTGLKTQYQLAKTLRLNSQFGVSTNLSSRSNGFQGDIEYAGGFSNKPHENHRLRPFMAIGLTGNVTANTAYTLQAGYQKNSSNKGSTQVGFNFSLGW</sequence>
<name>A0ABT1B4B4_9ENTR</name>
<dbReference type="Gene3D" id="2.40.128.130">
    <property type="entry name" value="Autotransporter beta-domain"/>
    <property type="match status" value="1"/>
</dbReference>
<keyword evidence="3" id="KW-1185">Reference proteome</keyword>
<feature type="domain" description="Autotransporter" evidence="1">
    <location>
        <begin position="497"/>
        <end position="789"/>
    </location>
</feature>
<dbReference type="InterPro" id="IPR036709">
    <property type="entry name" value="Autotransporte_beta_dom_sf"/>
</dbReference>
<dbReference type="Proteomes" id="UP001139290">
    <property type="component" value="Unassembled WGS sequence"/>
</dbReference>
<gene>
    <name evidence="2" type="ORF">LOD26_04980</name>
</gene>
<dbReference type="SMART" id="SM00869">
    <property type="entry name" value="Autotransporter"/>
    <property type="match status" value="1"/>
</dbReference>
<dbReference type="PRINTS" id="PR01217">
    <property type="entry name" value="PRICHEXTENSN"/>
</dbReference>